<dbReference type="InterPro" id="IPR036236">
    <property type="entry name" value="Znf_C2H2_sf"/>
</dbReference>
<dbReference type="Proteomes" id="UP000410492">
    <property type="component" value="Unassembled WGS sequence"/>
</dbReference>
<gene>
    <name evidence="2" type="ORF">CALMAC_LOCUS12933</name>
</gene>
<dbReference type="GO" id="GO:0000976">
    <property type="term" value="F:transcription cis-regulatory region binding"/>
    <property type="evidence" value="ECO:0007669"/>
    <property type="project" value="InterPro"/>
</dbReference>
<feature type="domain" description="C2H2-type" evidence="1">
    <location>
        <begin position="132"/>
        <end position="154"/>
    </location>
</feature>
<evidence type="ECO:0000259" key="1">
    <source>
        <dbReference type="PROSITE" id="PS00028"/>
    </source>
</evidence>
<dbReference type="SUPFAM" id="SSF57667">
    <property type="entry name" value="beta-beta-alpha zinc fingers"/>
    <property type="match status" value="1"/>
</dbReference>
<dbReference type="SMART" id="SM00355">
    <property type="entry name" value="ZnF_C2H2"/>
    <property type="match status" value="4"/>
</dbReference>
<proteinExistence type="predicted"/>
<dbReference type="AlphaFoldDB" id="A0A653D0C0"/>
<dbReference type="OrthoDB" id="6354171at2759"/>
<accession>A0A653D0C0</accession>
<dbReference type="InterPro" id="IPR055303">
    <property type="entry name" value="ATMIN"/>
</dbReference>
<dbReference type="PANTHER" id="PTHR46664:SF1">
    <property type="entry name" value="ATM INTERACTOR"/>
    <property type="match status" value="1"/>
</dbReference>
<keyword evidence="3" id="KW-1185">Reference proteome</keyword>
<dbReference type="GO" id="GO:0045944">
    <property type="term" value="P:positive regulation of transcription by RNA polymerase II"/>
    <property type="evidence" value="ECO:0007669"/>
    <property type="project" value="InterPro"/>
</dbReference>
<dbReference type="GO" id="GO:0000981">
    <property type="term" value="F:DNA-binding transcription factor activity, RNA polymerase II-specific"/>
    <property type="evidence" value="ECO:0007669"/>
    <property type="project" value="TreeGrafter"/>
</dbReference>
<sequence>MHMGKSREPEVKEAVVKKFYPTVEECKVNNLVRCTEDGCTQVFHSDSNLQLHVAKTHKKMPLNESCTKQYYCPETGCMYNTDRYFNRMKLLRQHYWKVHLEKVLNCHTCNKLFATENSLKSHTEYCGVDFKCCDCSVSYSCYETLKTHGRRKKHNVLAKPEYKPKMHTSASDTNLPRQPSKNVRILPKNCVSLVIMVDPNKMFNQECQTVDSKPKLKSKMTQVNRDMQASQSTQHTQTGMMNKHLTVETQTIGDFVAPDKNIDSPSIDTIYLKSSKTQTDLVESRNTSCNTSFDMDEFEFIEKAETISSSTQTYEESDNIYSISTTTHDSTHTDTSDLFTETMQMNDFQFDNCHMETQTDFMFAEGMFDCDYMSNMYTQTCDDILNEFEFNNIETQTVFEDMLRSVESQTMKTHSRKNAVSCKDMTHMETQTDVEFRQMLEVINS</sequence>
<dbReference type="PROSITE" id="PS00028">
    <property type="entry name" value="ZINC_FINGER_C2H2_1"/>
    <property type="match status" value="2"/>
</dbReference>
<dbReference type="GO" id="GO:0005634">
    <property type="term" value="C:nucleus"/>
    <property type="evidence" value="ECO:0007669"/>
    <property type="project" value="TreeGrafter"/>
</dbReference>
<dbReference type="EMBL" id="CAACVG010009351">
    <property type="protein sequence ID" value="VEN52978.1"/>
    <property type="molecule type" value="Genomic_DNA"/>
</dbReference>
<dbReference type="Gene3D" id="3.30.160.60">
    <property type="entry name" value="Classic Zinc Finger"/>
    <property type="match status" value="1"/>
</dbReference>
<name>A0A653D0C0_CALMS</name>
<protein>
    <recommendedName>
        <fullName evidence="1">C2H2-type domain-containing protein</fullName>
    </recommendedName>
</protein>
<organism evidence="2 3">
    <name type="scientific">Callosobruchus maculatus</name>
    <name type="common">Southern cowpea weevil</name>
    <name type="synonym">Pulse bruchid</name>
    <dbReference type="NCBI Taxonomy" id="64391"/>
    <lineage>
        <taxon>Eukaryota</taxon>
        <taxon>Metazoa</taxon>
        <taxon>Ecdysozoa</taxon>
        <taxon>Arthropoda</taxon>
        <taxon>Hexapoda</taxon>
        <taxon>Insecta</taxon>
        <taxon>Pterygota</taxon>
        <taxon>Neoptera</taxon>
        <taxon>Endopterygota</taxon>
        <taxon>Coleoptera</taxon>
        <taxon>Polyphaga</taxon>
        <taxon>Cucujiformia</taxon>
        <taxon>Chrysomeloidea</taxon>
        <taxon>Chrysomelidae</taxon>
        <taxon>Bruchinae</taxon>
        <taxon>Bruchini</taxon>
        <taxon>Callosobruchus</taxon>
    </lineage>
</organism>
<evidence type="ECO:0000313" key="2">
    <source>
        <dbReference type="EMBL" id="VEN52978.1"/>
    </source>
</evidence>
<evidence type="ECO:0000313" key="3">
    <source>
        <dbReference type="Proteomes" id="UP000410492"/>
    </source>
</evidence>
<dbReference type="PANTHER" id="PTHR46664">
    <property type="entry name" value="ATM INTERACTOR"/>
    <property type="match status" value="1"/>
</dbReference>
<feature type="domain" description="C2H2-type" evidence="1">
    <location>
        <begin position="34"/>
        <end position="57"/>
    </location>
</feature>
<dbReference type="InterPro" id="IPR013087">
    <property type="entry name" value="Znf_C2H2_type"/>
</dbReference>
<reference evidence="2 3" key="1">
    <citation type="submission" date="2019-01" db="EMBL/GenBank/DDBJ databases">
        <authorList>
            <person name="Sayadi A."/>
        </authorList>
    </citation>
    <scope>NUCLEOTIDE SEQUENCE [LARGE SCALE GENOMIC DNA]</scope>
</reference>